<dbReference type="GO" id="GO:0008199">
    <property type="term" value="F:ferric iron binding"/>
    <property type="evidence" value="ECO:0007669"/>
    <property type="project" value="InterPro"/>
</dbReference>
<sequence>MRPAYSSANLRTQATCVLHPETVEGPYYIRNELVRSDLREDQAGATLFLDIGVIDIDTCEPIPNAFVELWNANSTGSYGGYHGANGSPDAVHTETFLRGGYFTNDDGVVEITTLFPGFYQGRTAHIHTMIHSNWAGRPNGTLVSDAGSVNHIGQFFFDEAWNDKVFDTVPYNTNAQNRTLNSEDGILQAAGPNAFVDISYAEGEDLSAGLVGYITVVVNKTISYTINNANELR</sequence>
<dbReference type="OrthoDB" id="121380at2759"/>
<evidence type="ECO:0000259" key="1">
    <source>
        <dbReference type="Pfam" id="PF00775"/>
    </source>
</evidence>
<evidence type="ECO:0000313" key="2">
    <source>
        <dbReference type="EMBL" id="KAF6752839.1"/>
    </source>
</evidence>
<comment type="caution">
    <text evidence="2">The sequence shown here is derived from an EMBL/GenBank/DDBJ whole genome shotgun (WGS) entry which is preliminary data.</text>
</comment>
<protein>
    <submittedName>
        <fullName evidence="2">Intradiol ring-cleavage dioxygenase</fullName>
    </submittedName>
</protein>
<accession>A0A8H6M4I5</accession>
<dbReference type="AlphaFoldDB" id="A0A8H6M4I5"/>
<dbReference type="GO" id="GO:0016702">
    <property type="term" value="F:oxidoreductase activity, acting on single donors with incorporation of molecular oxygen, incorporation of two atoms of oxygen"/>
    <property type="evidence" value="ECO:0007669"/>
    <property type="project" value="InterPro"/>
</dbReference>
<dbReference type="Pfam" id="PF00775">
    <property type="entry name" value="Dioxygenase_C"/>
    <property type="match status" value="1"/>
</dbReference>
<proteinExistence type="predicted"/>
<gene>
    <name evidence="2" type="ORF">DFP72DRAFT_814739</name>
</gene>
<dbReference type="InterPro" id="IPR000627">
    <property type="entry name" value="Intradiol_dOase_C"/>
</dbReference>
<keyword evidence="2" id="KW-0560">Oxidoreductase</keyword>
<dbReference type="InterPro" id="IPR015889">
    <property type="entry name" value="Intradiol_dOase_core"/>
</dbReference>
<dbReference type="Proteomes" id="UP000521943">
    <property type="component" value="Unassembled WGS sequence"/>
</dbReference>
<name>A0A8H6M4I5_9AGAR</name>
<evidence type="ECO:0000313" key="3">
    <source>
        <dbReference type="Proteomes" id="UP000521943"/>
    </source>
</evidence>
<dbReference type="Gene3D" id="2.60.130.10">
    <property type="entry name" value="Aromatic compound dioxygenase"/>
    <property type="match status" value="1"/>
</dbReference>
<dbReference type="SUPFAM" id="SSF49482">
    <property type="entry name" value="Aromatic compound dioxygenase"/>
    <property type="match status" value="1"/>
</dbReference>
<dbReference type="CDD" id="cd03457">
    <property type="entry name" value="intradiol_dioxygenase_like"/>
    <property type="match status" value="1"/>
</dbReference>
<feature type="domain" description="Intradiol ring-cleavage dioxygenases" evidence="1">
    <location>
        <begin position="24"/>
        <end position="139"/>
    </location>
</feature>
<keyword evidence="3" id="KW-1185">Reference proteome</keyword>
<dbReference type="PANTHER" id="PTHR34315:SF4">
    <property type="entry name" value="INTRADIOL RING-CLEAVAGE DIOXYGENASES DOMAIN-CONTAINING PROTEIN"/>
    <property type="match status" value="1"/>
</dbReference>
<dbReference type="EMBL" id="JACGCI010000042">
    <property type="protein sequence ID" value="KAF6752839.1"/>
    <property type="molecule type" value="Genomic_DNA"/>
</dbReference>
<reference evidence="2 3" key="1">
    <citation type="submission" date="2020-07" db="EMBL/GenBank/DDBJ databases">
        <title>Comparative genomics of pyrophilous fungi reveals a link between fire events and developmental genes.</title>
        <authorList>
            <consortium name="DOE Joint Genome Institute"/>
            <person name="Steindorff A.S."/>
            <person name="Carver A."/>
            <person name="Calhoun S."/>
            <person name="Stillman K."/>
            <person name="Liu H."/>
            <person name="Lipzen A."/>
            <person name="Pangilinan J."/>
            <person name="Labutti K."/>
            <person name="Bruns T.D."/>
            <person name="Grigoriev I.V."/>
        </authorList>
    </citation>
    <scope>NUCLEOTIDE SEQUENCE [LARGE SCALE GENOMIC DNA]</scope>
    <source>
        <strain evidence="2 3">CBS 144469</strain>
    </source>
</reference>
<keyword evidence="2" id="KW-0223">Dioxygenase</keyword>
<dbReference type="PANTHER" id="PTHR34315">
    <property type="match status" value="1"/>
</dbReference>
<organism evidence="2 3">
    <name type="scientific">Ephemerocybe angulata</name>
    <dbReference type="NCBI Taxonomy" id="980116"/>
    <lineage>
        <taxon>Eukaryota</taxon>
        <taxon>Fungi</taxon>
        <taxon>Dikarya</taxon>
        <taxon>Basidiomycota</taxon>
        <taxon>Agaricomycotina</taxon>
        <taxon>Agaricomycetes</taxon>
        <taxon>Agaricomycetidae</taxon>
        <taxon>Agaricales</taxon>
        <taxon>Agaricineae</taxon>
        <taxon>Psathyrellaceae</taxon>
        <taxon>Ephemerocybe</taxon>
    </lineage>
</organism>